<keyword evidence="3" id="KW-0675">Receptor</keyword>
<feature type="domain" description="C-type lectin" evidence="2">
    <location>
        <begin position="41"/>
        <end position="147"/>
    </location>
</feature>
<reference evidence="3 4" key="1">
    <citation type="journal article" date="2021" name="Elife">
        <title>Chloroplast acquisition without the gene transfer in kleptoplastic sea slugs, Plakobranchus ocellatus.</title>
        <authorList>
            <person name="Maeda T."/>
            <person name="Takahashi S."/>
            <person name="Yoshida T."/>
            <person name="Shimamura S."/>
            <person name="Takaki Y."/>
            <person name="Nagai Y."/>
            <person name="Toyoda A."/>
            <person name="Suzuki Y."/>
            <person name="Arimoto A."/>
            <person name="Ishii H."/>
            <person name="Satoh N."/>
            <person name="Nishiyama T."/>
            <person name="Hasebe M."/>
            <person name="Maruyama T."/>
            <person name="Minagawa J."/>
            <person name="Obokata J."/>
            <person name="Shigenobu S."/>
        </authorList>
    </citation>
    <scope>NUCLEOTIDE SEQUENCE [LARGE SCALE GENOMIC DNA]</scope>
</reference>
<evidence type="ECO:0000259" key="2">
    <source>
        <dbReference type="PROSITE" id="PS50041"/>
    </source>
</evidence>
<name>A0AAV4FQQ5_9GAST</name>
<dbReference type="InterPro" id="IPR016186">
    <property type="entry name" value="C-type_lectin-like/link_sf"/>
</dbReference>
<dbReference type="SUPFAM" id="SSF56436">
    <property type="entry name" value="C-type lectin-like"/>
    <property type="match status" value="1"/>
</dbReference>
<keyword evidence="1" id="KW-0732">Signal</keyword>
<dbReference type="Gene3D" id="3.10.100.10">
    <property type="entry name" value="Mannose-Binding Protein A, subunit A"/>
    <property type="match status" value="1"/>
</dbReference>
<accession>A0AAV4FQQ5</accession>
<dbReference type="Proteomes" id="UP000762676">
    <property type="component" value="Unassembled WGS sequence"/>
</dbReference>
<gene>
    <name evidence="3" type="ORF">ElyMa_002193300</name>
</gene>
<evidence type="ECO:0000256" key="1">
    <source>
        <dbReference type="SAM" id="SignalP"/>
    </source>
</evidence>
<feature type="signal peptide" evidence="1">
    <location>
        <begin position="1"/>
        <end position="28"/>
    </location>
</feature>
<dbReference type="SMART" id="SM00034">
    <property type="entry name" value="CLECT"/>
    <property type="match status" value="1"/>
</dbReference>
<dbReference type="AlphaFoldDB" id="A0AAV4FQQ5"/>
<comment type="caution">
    <text evidence="3">The sequence shown here is derived from an EMBL/GenBank/DDBJ whole genome shotgun (WGS) entry which is preliminary data.</text>
</comment>
<proteinExistence type="predicted"/>
<keyword evidence="4" id="KW-1185">Reference proteome</keyword>
<dbReference type="EMBL" id="BMAT01004548">
    <property type="protein sequence ID" value="GFR75632.1"/>
    <property type="molecule type" value="Genomic_DNA"/>
</dbReference>
<sequence>MNRRLQNNRVLLCCICGLLSNTIRNAIAAVLCPSKGIPMHFDAKCIYFAETKGKQTEYSDRCTISETYGMLITIESCQKNHFITRELETRNGTYWISVAMYDRKKFKTVQGKDLEYVNWAPNYPKSKANKVGGVMNSPSVSKGLWTDDDAMEGKHGFICVLAPVSSCLGEWYGKDCDNHCSDKCVGTINKCNPSNGTCFYGCLPGYQGDKCNQRKTEKNYHNEEVSEFYLDSRRFQQIFQILKGLLYLHTY</sequence>
<dbReference type="Pfam" id="PF00059">
    <property type="entry name" value="Lectin_C"/>
    <property type="match status" value="1"/>
</dbReference>
<feature type="chain" id="PRO_5043450234" evidence="1">
    <location>
        <begin position="29"/>
        <end position="251"/>
    </location>
</feature>
<dbReference type="PROSITE" id="PS50041">
    <property type="entry name" value="C_TYPE_LECTIN_2"/>
    <property type="match status" value="1"/>
</dbReference>
<evidence type="ECO:0000313" key="4">
    <source>
        <dbReference type="Proteomes" id="UP000762676"/>
    </source>
</evidence>
<dbReference type="CDD" id="cd00037">
    <property type="entry name" value="CLECT"/>
    <property type="match status" value="1"/>
</dbReference>
<dbReference type="InterPro" id="IPR016187">
    <property type="entry name" value="CTDL_fold"/>
</dbReference>
<organism evidence="3 4">
    <name type="scientific">Elysia marginata</name>
    <dbReference type="NCBI Taxonomy" id="1093978"/>
    <lineage>
        <taxon>Eukaryota</taxon>
        <taxon>Metazoa</taxon>
        <taxon>Spiralia</taxon>
        <taxon>Lophotrochozoa</taxon>
        <taxon>Mollusca</taxon>
        <taxon>Gastropoda</taxon>
        <taxon>Heterobranchia</taxon>
        <taxon>Euthyneura</taxon>
        <taxon>Panpulmonata</taxon>
        <taxon>Sacoglossa</taxon>
        <taxon>Placobranchoidea</taxon>
        <taxon>Plakobranchidae</taxon>
        <taxon>Elysia</taxon>
    </lineage>
</organism>
<protein>
    <submittedName>
        <fullName evidence="3">C-type mannose receptor 2</fullName>
    </submittedName>
</protein>
<evidence type="ECO:0000313" key="3">
    <source>
        <dbReference type="EMBL" id="GFR75632.1"/>
    </source>
</evidence>
<dbReference type="InterPro" id="IPR001304">
    <property type="entry name" value="C-type_lectin-like"/>
</dbReference>